<comment type="caution">
    <text evidence="11">The sequence shown here is derived from an EMBL/GenBank/DDBJ whole genome shotgun (WGS) entry which is preliminary data.</text>
</comment>
<evidence type="ECO:0000256" key="6">
    <source>
        <dbReference type="ARBA" id="ARBA00022741"/>
    </source>
</evidence>
<keyword evidence="4" id="KW-1003">Cell membrane</keyword>
<dbReference type="SUPFAM" id="SSF52540">
    <property type="entry name" value="P-loop containing nucleoside triphosphate hydrolases"/>
    <property type="match status" value="1"/>
</dbReference>
<evidence type="ECO:0000259" key="10">
    <source>
        <dbReference type="PROSITE" id="PS50893"/>
    </source>
</evidence>
<dbReference type="InterPro" id="IPR003593">
    <property type="entry name" value="AAA+_ATPase"/>
</dbReference>
<comment type="subcellular location">
    <subcellularLocation>
        <location evidence="1">Cell inner membrane</location>
    </subcellularLocation>
</comment>
<keyword evidence="12" id="KW-1185">Reference proteome</keyword>
<dbReference type="GO" id="GO:0005524">
    <property type="term" value="F:ATP binding"/>
    <property type="evidence" value="ECO:0007669"/>
    <property type="project" value="UniProtKB-KW"/>
</dbReference>
<evidence type="ECO:0000256" key="2">
    <source>
        <dbReference type="ARBA" id="ARBA00005417"/>
    </source>
</evidence>
<organism evidence="11 12">
    <name type="scientific">Brucella thiophenivorans</name>
    <dbReference type="NCBI Taxonomy" id="571255"/>
    <lineage>
        <taxon>Bacteria</taxon>
        <taxon>Pseudomonadati</taxon>
        <taxon>Pseudomonadota</taxon>
        <taxon>Alphaproteobacteria</taxon>
        <taxon>Hyphomicrobiales</taxon>
        <taxon>Brucellaceae</taxon>
        <taxon>Brucella/Ochrobactrum group</taxon>
        <taxon>Brucella</taxon>
    </lineage>
</organism>
<dbReference type="PROSITE" id="PS50893">
    <property type="entry name" value="ABC_TRANSPORTER_2"/>
    <property type="match status" value="1"/>
</dbReference>
<accession>A0A256FIS8</accession>
<dbReference type="Proteomes" id="UP000215590">
    <property type="component" value="Unassembled WGS sequence"/>
</dbReference>
<keyword evidence="9" id="KW-0472">Membrane</keyword>
<keyword evidence="3" id="KW-0813">Transport</keyword>
<evidence type="ECO:0000256" key="7">
    <source>
        <dbReference type="ARBA" id="ARBA00022840"/>
    </source>
</evidence>
<dbReference type="FunFam" id="3.40.50.300:FF:000425">
    <property type="entry name" value="Probable ABC transporter, ATP-binding subunit"/>
    <property type="match status" value="1"/>
</dbReference>
<dbReference type="GO" id="GO:0022857">
    <property type="term" value="F:transmembrane transporter activity"/>
    <property type="evidence" value="ECO:0007669"/>
    <property type="project" value="InterPro"/>
</dbReference>
<comment type="similarity">
    <text evidence="2">Belongs to the ABC transporter superfamily.</text>
</comment>
<dbReference type="InterPro" id="IPR008995">
    <property type="entry name" value="Mo/tungstate-bd_C_term_dom"/>
</dbReference>
<dbReference type="InterPro" id="IPR003439">
    <property type="entry name" value="ABC_transporter-like_ATP-bd"/>
</dbReference>
<feature type="domain" description="ABC transporter" evidence="10">
    <location>
        <begin position="3"/>
        <end position="233"/>
    </location>
</feature>
<dbReference type="AlphaFoldDB" id="A0A256FIS8"/>
<proteinExistence type="inferred from homology"/>
<dbReference type="SMART" id="SM00382">
    <property type="entry name" value="AAA"/>
    <property type="match status" value="1"/>
</dbReference>
<dbReference type="PROSITE" id="PS00211">
    <property type="entry name" value="ABC_TRANSPORTER_1"/>
    <property type="match status" value="1"/>
</dbReference>
<dbReference type="EMBL" id="NNRJ01000051">
    <property type="protein sequence ID" value="OYR14737.1"/>
    <property type="molecule type" value="Genomic_DNA"/>
</dbReference>
<evidence type="ECO:0000256" key="5">
    <source>
        <dbReference type="ARBA" id="ARBA00022519"/>
    </source>
</evidence>
<keyword evidence="8" id="KW-1278">Translocase</keyword>
<keyword evidence="7" id="KW-0067">ATP-binding</keyword>
<evidence type="ECO:0000313" key="11">
    <source>
        <dbReference type="EMBL" id="OYR14737.1"/>
    </source>
</evidence>
<evidence type="ECO:0000256" key="3">
    <source>
        <dbReference type="ARBA" id="ARBA00022448"/>
    </source>
</evidence>
<evidence type="ECO:0000313" key="12">
    <source>
        <dbReference type="Proteomes" id="UP000215590"/>
    </source>
</evidence>
<reference evidence="11 12" key="1">
    <citation type="submission" date="2017-07" db="EMBL/GenBank/DDBJ databases">
        <title>Phylogenetic study on the rhizospheric bacterium Ochrobactrum sp. A44.</title>
        <authorList>
            <person name="Krzyzanowska D.M."/>
            <person name="Ossowicki A."/>
            <person name="Rajewska M."/>
            <person name="Maciag T."/>
            <person name="Kaczynski Z."/>
            <person name="Czerwicka M."/>
            <person name="Jafra S."/>
        </authorList>
    </citation>
    <scope>NUCLEOTIDE SEQUENCE [LARGE SCALE GENOMIC DNA]</scope>
    <source>
        <strain evidence="11 12">DSM 7216</strain>
    </source>
</reference>
<dbReference type="InterPro" id="IPR027417">
    <property type="entry name" value="P-loop_NTPase"/>
</dbReference>
<dbReference type="OrthoDB" id="7817850at2"/>
<dbReference type="GO" id="GO:0016887">
    <property type="term" value="F:ATP hydrolysis activity"/>
    <property type="evidence" value="ECO:0007669"/>
    <property type="project" value="InterPro"/>
</dbReference>
<gene>
    <name evidence="11" type="ORF">CEV31_2874</name>
</gene>
<keyword evidence="5" id="KW-0997">Cell inner membrane</keyword>
<dbReference type="Gene3D" id="2.40.50.100">
    <property type="match status" value="1"/>
</dbReference>
<dbReference type="Pfam" id="PF08402">
    <property type="entry name" value="TOBE_2"/>
    <property type="match status" value="1"/>
</dbReference>
<dbReference type="RefSeq" id="WP_094507776.1">
    <property type="nucleotide sequence ID" value="NZ_JBHEEK010000011.1"/>
</dbReference>
<name>A0A256FIS8_9HYPH</name>
<dbReference type="GO" id="GO:0015697">
    <property type="term" value="P:quaternary ammonium group transport"/>
    <property type="evidence" value="ECO:0007669"/>
    <property type="project" value="UniProtKB-ARBA"/>
</dbReference>
<keyword evidence="6" id="KW-0547">Nucleotide-binding</keyword>
<dbReference type="SUPFAM" id="SSF50331">
    <property type="entry name" value="MOP-like"/>
    <property type="match status" value="1"/>
</dbReference>
<protein>
    <submittedName>
        <fullName evidence="11">ABC transporter family protein</fullName>
    </submittedName>
</protein>
<dbReference type="InterPro" id="IPR013611">
    <property type="entry name" value="Transp-assoc_OB_typ2"/>
</dbReference>
<dbReference type="Pfam" id="PF00005">
    <property type="entry name" value="ABC_tran"/>
    <property type="match status" value="1"/>
</dbReference>
<evidence type="ECO:0000256" key="4">
    <source>
        <dbReference type="ARBA" id="ARBA00022475"/>
    </source>
</evidence>
<evidence type="ECO:0000256" key="8">
    <source>
        <dbReference type="ARBA" id="ARBA00022967"/>
    </source>
</evidence>
<dbReference type="GO" id="GO:0043190">
    <property type="term" value="C:ATP-binding cassette (ABC) transporter complex"/>
    <property type="evidence" value="ECO:0007669"/>
    <property type="project" value="InterPro"/>
</dbReference>
<dbReference type="InterPro" id="IPR017871">
    <property type="entry name" value="ABC_transporter-like_CS"/>
</dbReference>
<dbReference type="PANTHER" id="PTHR42781:SF4">
    <property type="entry name" value="SPERMIDINE_PUTRESCINE IMPORT ATP-BINDING PROTEIN POTA"/>
    <property type="match status" value="1"/>
</dbReference>
<dbReference type="Gene3D" id="3.40.50.300">
    <property type="entry name" value="P-loop containing nucleotide triphosphate hydrolases"/>
    <property type="match status" value="1"/>
</dbReference>
<sequence length="354" mass="38351">MGIKIQTLDVTYGEENVISQLSLDIPEGCFFTLLGPSGCGKTTLLRTIAGFVAASNGSIRFGDTDVTNLPPHKRNIGMVFQDYALFPDKTVQQNVAYGLSARGEKGESAKAKIGQALERVGLSHLAQRHPAALSGGQRQRVALARALVIKPAVLLMDEPLSNLDAKLRIQIRETICELQREDNITTVFVTHDQEEALAMSDRIGVMNRGALEQIGTPKQIYTTPRTSYVADFVGSANCISVDVQSVQNDYASVSVGTQIINAADHRSDKSGPRGILILRPENLHISATRSGDHQTISGLVRSRQYLGTKTSYRLDISNNQQLVADLHGQNHDAFGLGDQVHVTVNPDQALVIAS</sequence>
<dbReference type="PANTHER" id="PTHR42781">
    <property type="entry name" value="SPERMIDINE/PUTRESCINE IMPORT ATP-BINDING PROTEIN POTA"/>
    <property type="match status" value="1"/>
</dbReference>
<dbReference type="InterPro" id="IPR050093">
    <property type="entry name" value="ABC_SmlMolc_Importer"/>
</dbReference>
<evidence type="ECO:0000256" key="9">
    <source>
        <dbReference type="ARBA" id="ARBA00023136"/>
    </source>
</evidence>
<evidence type="ECO:0000256" key="1">
    <source>
        <dbReference type="ARBA" id="ARBA00004533"/>
    </source>
</evidence>